<dbReference type="InterPro" id="IPR001437">
    <property type="entry name" value="Tscrpt_elong_fac_GreA/B_C"/>
</dbReference>
<keyword evidence="2" id="KW-0418">Kinase</keyword>
<dbReference type="EMBL" id="FR854086">
    <property type="protein sequence ID" value="CCA84911.1"/>
    <property type="molecule type" value="Genomic_DNA"/>
</dbReference>
<sequence length="193" mass="20130">MIQGTASHDPHAVGPVDMTALMAFGMREVDGETIDAAIAVAGDDLVCVFFWGEDCVNCALAKHAMHLTELDLTRPENAAVRAGNSSPLAELVDDLIARANVVSSDKIPADVVTMNAVVRVRAGSGAAQEWTLVYPDEANLAAARLSVLSPMGSALLGGRAGDEVHYAAPDGSAHALRIDAIIFQPEAAGHYTL</sequence>
<dbReference type="PANTHER" id="PTHR30437:SF5">
    <property type="entry name" value="REGULATOR OF NUCLEOSIDE DIPHOSPHATE KINASE"/>
    <property type="match status" value="1"/>
</dbReference>
<evidence type="ECO:0000313" key="2">
    <source>
        <dbReference type="EMBL" id="CCA84911.1"/>
    </source>
</evidence>
<dbReference type="GO" id="GO:0003677">
    <property type="term" value="F:DNA binding"/>
    <property type="evidence" value="ECO:0007669"/>
    <property type="project" value="InterPro"/>
</dbReference>
<dbReference type="GO" id="GO:0070063">
    <property type="term" value="F:RNA polymerase binding"/>
    <property type="evidence" value="ECO:0007669"/>
    <property type="project" value="InterPro"/>
</dbReference>
<reference evidence="2" key="1">
    <citation type="journal article" date="2011" name="PLoS ONE">
        <title>Ralstonia syzygii, the Blood Disease Bacterium and some Asian R. solanacearum strains form a single genomic species despite divergent lifestyles.</title>
        <authorList>
            <person name="Remenant B."/>
            <person name="de Cambiaire J.C."/>
            <person name="Cellier G."/>
            <person name="Jacobs J.M."/>
            <person name="Mangenot S."/>
            <person name="Barbe V."/>
            <person name="Lajus A."/>
            <person name="Vallenet D."/>
            <person name="Medigue C."/>
            <person name="Fegan M."/>
            <person name="Allen C."/>
            <person name="Prior P."/>
        </authorList>
    </citation>
    <scope>NUCLEOTIDE SEQUENCE</scope>
    <source>
        <strain evidence="2">R24</strain>
    </source>
</reference>
<dbReference type="Pfam" id="PF01272">
    <property type="entry name" value="GreA_GreB"/>
    <property type="match status" value="1"/>
</dbReference>
<dbReference type="GO" id="GO:0016301">
    <property type="term" value="F:kinase activity"/>
    <property type="evidence" value="ECO:0007669"/>
    <property type="project" value="UniProtKB-KW"/>
</dbReference>
<dbReference type="InterPro" id="IPR036249">
    <property type="entry name" value="Thioredoxin-like_sf"/>
</dbReference>
<dbReference type="PANTHER" id="PTHR30437">
    <property type="entry name" value="TRANSCRIPTION ELONGATION FACTOR GREA"/>
    <property type="match status" value="1"/>
</dbReference>
<evidence type="ECO:0000259" key="1">
    <source>
        <dbReference type="Pfam" id="PF01272"/>
    </source>
</evidence>
<organism evidence="2">
    <name type="scientific">Ralstonia syzygii R24</name>
    <dbReference type="NCBI Taxonomy" id="907261"/>
    <lineage>
        <taxon>Bacteria</taxon>
        <taxon>Pseudomonadati</taxon>
        <taxon>Pseudomonadota</taxon>
        <taxon>Betaproteobacteria</taxon>
        <taxon>Burkholderiales</taxon>
        <taxon>Burkholderiaceae</taxon>
        <taxon>Ralstonia</taxon>
        <taxon>Ralstonia solanacearum species complex</taxon>
    </lineage>
</organism>
<dbReference type="InterPro" id="IPR023459">
    <property type="entry name" value="Tscrpt_elong_fac_GreA/B_fam"/>
</dbReference>
<accession>G3A130</accession>
<dbReference type="Gene3D" id="3.10.50.30">
    <property type="entry name" value="Transcription elongation factor, GreA/GreB, C-terminal domain"/>
    <property type="match status" value="1"/>
</dbReference>
<dbReference type="SUPFAM" id="SSF54534">
    <property type="entry name" value="FKBP-like"/>
    <property type="match status" value="1"/>
</dbReference>
<dbReference type="InterPro" id="IPR036953">
    <property type="entry name" value="GreA/GreB_C_sf"/>
</dbReference>
<keyword evidence="2" id="KW-0808">Transferase</keyword>
<dbReference type="GO" id="GO:0006354">
    <property type="term" value="P:DNA-templated transcription elongation"/>
    <property type="evidence" value="ECO:0007669"/>
    <property type="project" value="TreeGrafter"/>
</dbReference>
<dbReference type="AlphaFoldDB" id="G3A130"/>
<dbReference type="InterPro" id="IPR018151">
    <property type="entry name" value="TF_GreA/GreB_CS"/>
</dbReference>
<protein>
    <submittedName>
        <fullName evidence="2">Regulator of nucleoside diphosphate kinase (Modular protein)</fullName>
    </submittedName>
</protein>
<reference evidence="2" key="2">
    <citation type="submission" date="2011-04" db="EMBL/GenBank/DDBJ databases">
        <authorList>
            <person name="Genoscope - CEA"/>
        </authorList>
    </citation>
    <scope>NUCLEOTIDE SEQUENCE</scope>
    <source>
        <strain evidence="2">R24</strain>
    </source>
</reference>
<dbReference type="PROSITE" id="PS00830">
    <property type="entry name" value="GREAB_2"/>
    <property type="match status" value="1"/>
</dbReference>
<dbReference type="GO" id="GO:0032784">
    <property type="term" value="P:regulation of DNA-templated transcription elongation"/>
    <property type="evidence" value="ECO:0007669"/>
    <property type="project" value="InterPro"/>
</dbReference>
<name>G3A130_9RALS</name>
<dbReference type="SUPFAM" id="SSF52833">
    <property type="entry name" value="Thioredoxin-like"/>
    <property type="match status" value="1"/>
</dbReference>
<gene>
    <name evidence="2" type="ORF">RALSY_10899</name>
</gene>
<proteinExistence type="predicted"/>
<feature type="domain" description="Transcription elongation factor GreA/GreB C-terminal" evidence="1">
    <location>
        <begin position="108"/>
        <end position="179"/>
    </location>
</feature>